<dbReference type="SUPFAM" id="SSF50475">
    <property type="entry name" value="FMN-binding split barrel"/>
    <property type="match status" value="1"/>
</dbReference>
<dbReference type="Proteomes" id="UP001595583">
    <property type="component" value="Unassembled WGS sequence"/>
</dbReference>
<evidence type="ECO:0000313" key="1">
    <source>
        <dbReference type="EMBL" id="MFC3205135.1"/>
    </source>
</evidence>
<dbReference type="EMBL" id="JBHRTK010000002">
    <property type="protein sequence ID" value="MFC3205135.1"/>
    <property type="molecule type" value="Genomic_DNA"/>
</dbReference>
<accession>A0ABV7K6R6</accession>
<organism evidence="1 2">
    <name type="scientific">Aquamicrobium soli</name>
    <dbReference type="NCBI Taxonomy" id="1811518"/>
    <lineage>
        <taxon>Bacteria</taxon>
        <taxon>Pseudomonadati</taxon>
        <taxon>Pseudomonadota</taxon>
        <taxon>Alphaproteobacteria</taxon>
        <taxon>Hyphomicrobiales</taxon>
        <taxon>Phyllobacteriaceae</taxon>
        <taxon>Aquamicrobium</taxon>
    </lineage>
</organism>
<keyword evidence="2" id="KW-1185">Reference proteome</keyword>
<sequence>MIVTEMDRAACLALLKDSRFGRLACANDGQPYVVPISFVVEGSYLYGFSLLGQKVDWMRINPKVCVQIDELEGPQKWRSVVISGLYEELPDRIGFKVQRDRAWSLLSQHAQWWEPGGLKPMGEQPTPHLFYRIGIGEISGRQASPAEQD</sequence>
<evidence type="ECO:0000313" key="2">
    <source>
        <dbReference type="Proteomes" id="UP001595583"/>
    </source>
</evidence>
<reference evidence="2" key="1">
    <citation type="journal article" date="2019" name="Int. J. Syst. Evol. Microbiol.">
        <title>The Global Catalogue of Microorganisms (GCM) 10K type strain sequencing project: providing services to taxonomists for standard genome sequencing and annotation.</title>
        <authorList>
            <consortium name="The Broad Institute Genomics Platform"/>
            <consortium name="The Broad Institute Genome Sequencing Center for Infectious Disease"/>
            <person name="Wu L."/>
            <person name="Ma J."/>
        </authorList>
    </citation>
    <scope>NUCLEOTIDE SEQUENCE [LARGE SCALE GENOMIC DNA]</scope>
    <source>
        <strain evidence="2">KCTC 52165</strain>
    </source>
</reference>
<proteinExistence type="predicted"/>
<dbReference type="Gene3D" id="2.30.110.10">
    <property type="entry name" value="Electron Transport, Fmn-binding Protein, Chain A"/>
    <property type="match status" value="1"/>
</dbReference>
<dbReference type="InterPro" id="IPR024747">
    <property type="entry name" value="Pyridox_Oxase-rel"/>
</dbReference>
<gene>
    <name evidence="1" type="ORF">ACFOHJ_02840</name>
</gene>
<dbReference type="RefSeq" id="WP_378218316.1">
    <property type="nucleotide sequence ID" value="NZ_JBHRTK010000002.1"/>
</dbReference>
<comment type="caution">
    <text evidence="1">The sequence shown here is derived from an EMBL/GenBank/DDBJ whole genome shotgun (WGS) entry which is preliminary data.</text>
</comment>
<name>A0ABV7K6R6_9HYPH</name>
<protein>
    <submittedName>
        <fullName evidence="1">Pyridoxamine 5'-phosphate oxidase family protein</fullName>
    </submittedName>
</protein>
<dbReference type="Pfam" id="PF12900">
    <property type="entry name" value="Pyridox_ox_2"/>
    <property type="match status" value="1"/>
</dbReference>
<dbReference type="InterPro" id="IPR012349">
    <property type="entry name" value="Split_barrel_FMN-bd"/>
</dbReference>